<dbReference type="GO" id="GO:0016831">
    <property type="term" value="F:carboxy-lyase activity"/>
    <property type="evidence" value="ECO:0007669"/>
    <property type="project" value="UniProtKB-KW"/>
</dbReference>
<comment type="similarity">
    <text evidence="1">Belongs to the group II decarboxylase family.</text>
</comment>
<dbReference type="WBParaSite" id="maker-unitig_27288-snap-gene-0.2-mRNA-1">
    <property type="protein sequence ID" value="maker-unitig_27288-snap-gene-0.2-mRNA-1"/>
    <property type="gene ID" value="maker-unitig_27288-snap-gene-0.2"/>
</dbReference>
<evidence type="ECO:0000256" key="2">
    <source>
        <dbReference type="ARBA" id="ARBA00022793"/>
    </source>
</evidence>
<feature type="compositionally biased region" description="Basic and acidic residues" evidence="3">
    <location>
        <begin position="208"/>
        <end position="229"/>
    </location>
</feature>
<dbReference type="InterPro" id="IPR015424">
    <property type="entry name" value="PyrdxlP-dep_Trfase"/>
</dbReference>
<feature type="region of interest" description="Disordered" evidence="3">
    <location>
        <begin position="89"/>
        <end position="119"/>
    </location>
</feature>
<keyword evidence="2" id="KW-0210">Decarboxylase</keyword>
<dbReference type="Proteomes" id="UP000095280">
    <property type="component" value="Unplaced"/>
</dbReference>
<dbReference type="SUPFAM" id="SSF53383">
    <property type="entry name" value="PLP-dependent transferases"/>
    <property type="match status" value="2"/>
</dbReference>
<protein>
    <submittedName>
        <fullName evidence="5">M20_dimer domain-containing protein</fullName>
    </submittedName>
</protein>
<dbReference type="PANTHER" id="PTHR45677">
    <property type="entry name" value="GLUTAMATE DECARBOXYLASE-RELATED"/>
    <property type="match status" value="1"/>
</dbReference>
<keyword evidence="2" id="KW-0456">Lyase</keyword>
<dbReference type="Gene3D" id="3.90.1150.170">
    <property type="match status" value="1"/>
</dbReference>
<evidence type="ECO:0000256" key="1">
    <source>
        <dbReference type="ARBA" id="ARBA00009533"/>
    </source>
</evidence>
<feature type="region of interest" description="Disordered" evidence="3">
    <location>
        <begin position="206"/>
        <end position="229"/>
    </location>
</feature>
<feature type="region of interest" description="Disordered" evidence="3">
    <location>
        <begin position="1"/>
        <end position="29"/>
    </location>
</feature>
<sequence length="668" mass="71616">PQPISSGLLRHKTRRTSRHPGRSPIIRGIPSTQNYFKLSEPTEAPKELSGHALITDTLHASRFYNRLARRGSDMLHSRKTTVPATNIKGAAKAAAAAPPPPISSSSSAQTSGRSPPVSAAAALSLDPGLLDFRPGTDGRVLDTVRLLRGRLAARHGDFLLAAAAAAGSAKEAEAMIKRGHRPGGASGRNHSGGGLGRSICSDFPAAKKIGDGDGEEKRAEKGPGFEPDWSRFEGAFSKAGKNSRAHIGNRLQLRSEEISIRIFDALELRESFIKRRFNQLSCQHPPGFDPLFDPFISLNWIIKTVAGSSFSGLFATPSRVLPAEQGYEGTVSFITEVVDLLLEYLHRINDRSNKVLDFHHPHQLREALSHCLEIPVEPRRPGADPQRLQGDAEVRRQDGHPLLQPALVHLYEIAPVFVLMEEVTCRKCESTSAGESGDGIILAPGGSISNLYAAMVAASTNRFPEVKDAGHARRAGVGDVHLEGRALLGEEVGRAILGMGHGQRLPGGHGQQGQDAARALEQLIGLARSRASGALLRQQATGGNNTVLAPSTRWTRSRTCASGTALWFHVDTAWGGGVLLSQRHRHLLAGCSVPDGRDAAVLGDPPAGEATSACCKAGNGMQADYLFQQDKQYDVSYDTGDKSIQCGRRNDIFKPLAVLEGQKVDGWG</sequence>
<feature type="compositionally biased region" description="Basic residues" evidence="3">
    <location>
        <begin position="9"/>
        <end position="21"/>
    </location>
</feature>
<name>A0A1I8FAN1_9PLAT</name>
<reference evidence="5" key="1">
    <citation type="submission" date="2016-11" db="UniProtKB">
        <authorList>
            <consortium name="WormBaseParasite"/>
        </authorList>
    </citation>
    <scope>IDENTIFICATION</scope>
</reference>
<accession>A0A1I8FAN1</accession>
<dbReference type="AlphaFoldDB" id="A0A1I8FAN1"/>
<keyword evidence="4" id="KW-1185">Reference proteome</keyword>
<dbReference type="InterPro" id="IPR015421">
    <property type="entry name" value="PyrdxlP-dep_Trfase_major"/>
</dbReference>
<evidence type="ECO:0000313" key="4">
    <source>
        <dbReference type="Proteomes" id="UP000095280"/>
    </source>
</evidence>
<dbReference type="GO" id="GO:0005737">
    <property type="term" value="C:cytoplasm"/>
    <property type="evidence" value="ECO:0007669"/>
    <property type="project" value="TreeGrafter"/>
</dbReference>
<organism evidence="4 5">
    <name type="scientific">Macrostomum lignano</name>
    <dbReference type="NCBI Taxonomy" id="282301"/>
    <lineage>
        <taxon>Eukaryota</taxon>
        <taxon>Metazoa</taxon>
        <taxon>Spiralia</taxon>
        <taxon>Lophotrochozoa</taxon>
        <taxon>Platyhelminthes</taxon>
        <taxon>Rhabditophora</taxon>
        <taxon>Macrostomorpha</taxon>
        <taxon>Macrostomida</taxon>
        <taxon>Macrostomidae</taxon>
        <taxon>Macrostomum</taxon>
    </lineage>
</organism>
<proteinExistence type="inferred from homology"/>
<evidence type="ECO:0000256" key="3">
    <source>
        <dbReference type="SAM" id="MobiDB-lite"/>
    </source>
</evidence>
<dbReference type="Gene3D" id="3.40.640.10">
    <property type="entry name" value="Type I PLP-dependent aspartate aminotransferase-like (Major domain)"/>
    <property type="match status" value="1"/>
</dbReference>
<feature type="compositionally biased region" description="Low complexity" evidence="3">
    <location>
        <begin position="103"/>
        <end position="119"/>
    </location>
</feature>
<evidence type="ECO:0000313" key="5">
    <source>
        <dbReference type="WBParaSite" id="maker-unitig_27288-snap-gene-0.2-mRNA-1"/>
    </source>
</evidence>
<dbReference type="PANTHER" id="PTHR45677:SF8">
    <property type="entry name" value="CYSTEINE SULFINIC ACID DECARBOXYLASE"/>
    <property type="match status" value="1"/>
</dbReference>